<evidence type="ECO:0008006" key="6">
    <source>
        <dbReference type="Google" id="ProtNLM"/>
    </source>
</evidence>
<feature type="compositionally biased region" description="Polar residues" evidence="2">
    <location>
        <begin position="770"/>
        <end position="780"/>
    </location>
</feature>
<dbReference type="SUPFAM" id="SSF58113">
    <property type="entry name" value="Apolipoprotein A-I"/>
    <property type="match status" value="1"/>
</dbReference>
<feature type="region of interest" description="Disordered" evidence="2">
    <location>
        <begin position="1"/>
        <end position="114"/>
    </location>
</feature>
<feature type="region of interest" description="Disordered" evidence="2">
    <location>
        <begin position="746"/>
        <end position="793"/>
    </location>
</feature>
<keyword evidence="5" id="KW-1185">Reference proteome</keyword>
<dbReference type="OrthoDB" id="9777715at2"/>
<feature type="coiled-coil region" evidence="1">
    <location>
        <begin position="620"/>
        <end position="647"/>
    </location>
</feature>
<dbReference type="EMBL" id="FPCH01000004">
    <property type="protein sequence ID" value="SFV38568.1"/>
    <property type="molecule type" value="Genomic_DNA"/>
</dbReference>
<evidence type="ECO:0000256" key="3">
    <source>
        <dbReference type="SAM" id="Phobius"/>
    </source>
</evidence>
<keyword evidence="3" id="KW-0472">Membrane</keyword>
<keyword evidence="3" id="KW-0812">Transmembrane</keyword>
<dbReference type="AlphaFoldDB" id="A0A1I7NVF7"/>
<evidence type="ECO:0000313" key="4">
    <source>
        <dbReference type="EMBL" id="SFV38568.1"/>
    </source>
</evidence>
<dbReference type="RefSeq" id="WP_092869268.1">
    <property type="nucleotide sequence ID" value="NZ_FPCH01000004.1"/>
</dbReference>
<gene>
    <name evidence="4" type="ORF">SAMN04488557_3734</name>
</gene>
<dbReference type="Proteomes" id="UP000199423">
    <property type="component" value="Unassembled WGS sequence"/>
</dbReference>
<feature type="transmembrane region" description="Helical" evidence="3">
    <location>
        <begin position="180"/>
        <end position="201"/>
    </location>
</feature>
<feature type="region of interest" description="Disordered" evidence="2">
    <location>
        <begin position="806"/>
        <end position="825"/>
    </location>
</feature>
<keyword evidence="1" id="KW-0175">Coiled coil</keyword>
<dbReference type="STRING" id="51670.SAMN04488557_3734"/>
<name>A0A1I7NVF7_9HYPH</name>
<evidence type="ECO:0000256" key="2">
    <source>
        <dbReference type="SAM" id="MobiDB-lite"/>
    </source>
</evidence>
<sequence length="933" mass="101572">MSQDQIAKLMAIGGRTQPASTEPTLSAPDGLRQAAAQVTGHATSQATAQPAGQTSIQKGSIDTPLALPPPLLGDDHQRSAAPPAPLKPDNETASDDAPARRVARRRPAGPVRGKIAANDDVPSIGGLIYALEQKPSSKVFRLAAIGSAVWAVVGLTVGALTMAPGWQAGETFSSLLLQPATFYTITAIVAPIGIIWLLALLNWHIASLALKSATMSEVAIRLAEPDRTAEQSIASLGQAVRRQVSFMNDAVSRALGRAGELEALVHNHVAELERSYEHNERRIRELINELGGERHALLDTSTNVTETLKTLGTEIPTLIEKLSQQQLTLRGIISNAGENLANLEGSLATATGRFENAVGSRTLQLQSVLEDYTSAFSTALGARTEQMRVTFDGYMQTLDTTLGNRTENLQTVFEEYARALDTTLSNRAQALDGQLVERTRSLDEAFQRRLELFDDQIMRSTTAIDHAVSEKASLLTNALELHSRTFRDTIAHQAAELDDSVMNGINAVRRTSENITRQTMKAIDGLSKQSGVLQNVAENLFSQIHGVTDRFENQGQQILKAANVLDTANSKIENTLQSRHAELSHTLDRLSGKADEFGRTIAGYSTNLEGSFSNIELKARAIAEELRDSAENRSRALMAELDRVKHETEAQGDRALSDLRNRFQNVSGELSREFENLTTRLSSASDETRMRAAEAAATLAREQARIREEAARLPASTRETAESMRRALQDQLRAIEQLTQISQRANAPREIIRPDLARPDPAPARLGGSLASSLVQQESAPSRGRGASQQEAREGWSLGDLLARASHEDEAPAQAPEPPPAPAPVRLDVGMIARALDQATAGAIWNRIRAGQRNVLVRSIYAPEARTLFDEISTRVKTDNDLAQSIFRYLSDFERIIKEAEARDTTGRTAQTHLVSETGRVYLFLAHAAGRIR</sequence>
<dbReference type="Gene3D" id="1.20.120.20">
    <property type="entry name" value="Apolipoprotein"/>
    <property type="match status" value="1"/>
</dbReference>
<accession>A0A1I7NVF7</accession>
<evidence type="ECO:0000256" key="1">
    <source>
        <dbReference type="SAM" id="Coils"/>
    </source>
</evidence>
<feature type="compositionally biased region" description="Polar residues" evidence="2">
    <location>
        <begin position="40"/>
        <end position="60"/>
    </location>
</feature>
<keyword evidence="3" id="KW-1133">Transmembrane helix</keyword>
<proteinExistence type="predicted"/>
<protein>
    <recommendedName>
        <fullName evidence="6">Apolipoprotein A1/A4/E domain-containing protein</fullName>
    </recommendedName>
</protein>
<evidence type="ECO:0000313" key="5">
    <source>
        <dbReference type="Proteomes" id="UP000199423"/>
    </source>
</evidence>
<reference evidence="5" key="1">
    <citation type="submission" date="2016-10" db="EMBL/GenBank/DDBJ databases">
        <authorList>
            <person name="Varghese N."/>
            <person name="Submissions S."/>
        </authorList>
    </citation>
    <scope>NUCLEOTIDE SEQUENCE [LARGE SCALE GENOMIC DNA]</scope>
    <source>
        <strain evidence="5">DSM 1565</strain>
    </source>
</reference>
<organism evidence="4 5">
    <name type="scientific">Hyphomicrobium facile</name>
    <dbReference type="NCBI Taxonomy" id="51670"/>
    <lineage>
        <taxon>Bacteria</taxon>
        <taxon>Pseudomonadati</taxon>
        <taxon>Pseudomonadota</taxon>
        <taxon>Alphaproteobacteria</taxon>
        <taxon>Hyphomicrobiales</taxon>
        <taxon>Hyphomicrobiaceae</taxon>
        <taxon>Hyphomicrobium</taxon>
    </lineage>
</organism>
<feature type="transmembrane region" description="Helical" evidence="3">
    <location>
        <begin position="139"/>
        <end position="160"/>
    </location>
</feature>